<keyword evidence="1" id="KW-0805">Transcription regulation</keyword>
<sequence length="123" mass="13368">MSTTLLPSVRHQRILELLAQREFVTITDIREATGASLATTQRDLTSLARSGALTRLHGGATRPPAPRGETRLLAACLARGRHALDRHDLTAVEDALHQALAACERLRRTRAASGTASARSPWR</sequence>
<evidence type="ECO:0000313" key="4">
    <source>
        <dbReference type="EMBL" id="MFC5004631.1"/>
    </source>
</evidence>
<reference evidence="5" key="1">
    <citation type="journal article" date="2019" name="Int. J. Syst. Evol. Microbiol.">
        <title>The Global Catalogue of Microorganisms (GCM) 10K type strain sequencing project: providing services to taxonomists for standard genome sequencing and annotation.</title>
        <authorList>
            <consortium name="The Broad Institute Genomics Platform"/>
            <consortium name="The Broad Institute Genome Sequencing Center for Infectious Disease"/>
            <person name="Wu L."/>
            <person name="Ma J."/>
        </authorList>
    </citation>
    <scope>NUCLEOTIDE SEQUENCE [LARGE SCALE GENOMIC DNA]</scope>
    <source>
        <strain evidence="5">CGMCC 4.7152</strain>
    </source>
</reference>
<proteinExistence type="predicted"/>
<dbReference type="Pfam" id="PF08220">
    <property type="entry name" value="HTH_DeoR"/>
    <property type="match status" value="1"/>
</dbReference>
<dbReference type="RefSeq" id="WP_380124707.1">
    <property type="nucleotide sequence ID" value="NZ_JBHSIU010000066.1"/>
</dbReference>
<dbReference type="InterPro" id="IPR001034">
    <property type="entry name" value="DeoR_HTH"/>
</dbReference>
<comment type="caution">
    <text evidence="4">The sequence shown here is derived from an EMBL/GenBank/DDBJ whole genome shotgun (WGS) entry which is preliminary data.</text>
</comment>
<protein>
    <submittedName>
        <fullName evidence="4">DeoR family transcriptional regulator</fullName>
    </submittedName>
</protein>
<keyword evidence="5" id="KW-1185">Reference proteome</keyword>
<dbReference type="InterPro" id="IPR036390">
    <property type="entry name" value="WH_DNA-bd_sf"/>
</dbReference>
<organism evidence="4 5">
    <name type="scientific">Dactylosporangium cerinum</name>
    <dbReference type="NCBI Taxonomy" id="1434730"/>
    <lineage>
        <taxon>Bacteria</taxon>
        <taxon>Bacillati</taxon>
        <taxon>Actinomycetota</taxon>
        <taxon>Actinomycetes</taxon>
        <taxon>Micromonosporales</taxon>
        <taxon>Micromonosporaceae</taxon>
        <taxon>Dactylosporangium</taxon>
    </lineage>
</organism>
<dbReference type="Gene3D" id="1.10.10.10">
    <property type="entry name" value="Winged helix-like DNA-binding domain superfamily/Winged helix DNA-binding domain"/>
    <property type="match status" value="1"/>
</dbReference>
<dbReference type="PRINTS" id="PR00037">
    <property type="entry name" value="HTHLACR"/>
</dbReference>
<accession>A0ABV9W7H3</accession>
<keyword evidence="2" id="KW-0804">Transcription</keyword>
<gene>
    <name evidence="4" type="ORF">ACFPIJ_43245</name>
</gene>
<name>A0ABV9W7H3_9ACTN</name>
<dbReference type="SMART" id="SM00420">
    <property type="entry name" value="HTH_DEOR"/>
    <property type="match status" value="1"/>
</dbReference>
<dbReference type="Proteomes" id="UP001595912">
    <property type="component" value="Unassembled WGS sequence"/>
</dbReference>
<evidence type="ECO:0000259" key="3">
    <source>
        <dbReference type="PROSITE" id="PS51000"/>
    </source>
</evidence>
<feature type="domain" description="HTH deoR-type" evidence="3">
    <location>
        <begin position="7"/>
        <end position="62"/>
    </location>
</feature>
<evidence type="ECO:0000256" key="2">
    <source>
        <dbReference type="ARBA" id="ARBA00023163"/>
    </source>
</evidence>
<dbReference type="EMBL" id="JBHSIU010000066">
    <property type="protein sequence ID" value="MFC5004631.1"/>
    <property type="molecule type" value="Genomic_DNA"/>
</dbReference>
<evidence type="ECO:0000313" key="5">
    <source>
        <dbReference type="Proteomes" id="UP001595912"/>
    </source>
</evidence>
<dbReference type="SUPFAM" id="SSF46785">
    <property type="entry name" value="Winged helix' DNA-binding domain"/>
    <property type="match status" value="1"/>
</dbReference>
<dbReference type="InterPro" id="IPR036388">
    <property type="entry name" value="WH-like_DNA-bd_sf"/>
</dbReference>
<evidence type="ECO:0000256" key="1">
    <source>
        <dbReference type="ARBA" id="ARBA00023015"/>
    </source>
</evidence>
<dbReference type="PROSITE" id="PS51000">
    <property type="entry name" value="HTH_DEOR_2"/>
    <property type="match status" value="1"/>
</dbReference>